<keyword evidence="4" id="KW-0460">Magnesium</keyword>
<keyword evidence="8" id="KW-0472">Membrane</keyword>
<protein>
    <submittedName>
        <fullName evidence="9">Uncharacterized protein</fullName>
    </submittedName>
</protein>
<evidence type="ECO:0000256" key="3">
    <source>
        <dbReference type="ARBA" id="ARBA00022723"/>
    </source>
</evidence>
<evidence type="ECO:0000256" key="4">
    <source>
        <dbReference type="ARBA" id="ARBA00022842"/>
    </source>
</evidence>
<evidence type="ECO:0000256" key="1">
    <source>
        <dbReference type="ARBA" id="ARBA00001946"/>
    </source>
</evidence>
<feature type="region of interest" description="Disordered" evidence="7">
    <location>
        <begin position="184"/>
        <end position="212"/>
    </location>
</feature>
<dbReference type="PANTHER" id="PTHR11525">
    <property type="entry name" value="FARNESYL-PYROPHOSPHATE SYNTHETASE"/>
    <property type="match status" value="1"/>
</dbReference>
<evidence type="ECO:0000256" key="5">
    <source>
        <dbReference type="ARBA" id="ARBA00033740"/>
    </source>
</evidence>
<feature type="transmembrane region" description="Helical" evidence="8">
    <location>
        <begin position="216"/>
        <end position="236"/>
    </location>
</feature>
<keyword evidence="2 6" id="KW-0808">Transferase</keyword>
<keyword evidence="8" id="KW-0812">Transmembrane</keyword>
<dbReference type="GO" id="GO:0042811">
    <property type="term" value="P:pheromone biosynthetic process"/>
    <property type="evidence" value="ECO:0007669"/>
    <property type="project" value="UniProtKB-ARBA"/>
</dbReference>
<evidence type="ECO:0000313" key="10">
    <source>
        <dbReference type="Proteomes" id="UP000078200"/>
    </source>
</evidence>
<keyword evidence="10" id="KW-1185">Reference proteome</keyword>
<dbReference type="Gene3D" id="1.10.600.10">
    <property type="entry name" value="Farnesyl Diphosphate Synthase"/>
    <property type="match status" value="1"/>
</dbReference>
<dbReference type="EnsemblMetazoa" id="GAUT006326-RA">
    <property type="protein sequence ID" value="GAUT006326-PA"/>
    <property type="gene ID" value="GAUT006326"/>
</dbReference>
<evidence type="ECO:0000256" key="2">
    <source>
        <dbReference type="ARBA" id="ARBA00022679"/>
    </source>
</evidence>
<dbReference type="GO" id="GO:0046872">
    <property type="term" value="F:metal ion binding"/>
    <property type="evidence" value="ECO:0007669"/>
    <property type="project" value="UniProtKB-KW"/>
</dbReference>
<dbReference type="GO" id="GO:0004161">
    <property type="term" value="F:dimethylallyltranstransferase activity"/>
    <property type="evidence" value="ECO:0007669"/>
    <property type="project" value="TreeGrafter"/>
</dbReference>
<dbReference type="PANTHER" id="PTHR11525:SF0">
    <property type="entry name" value="FARNESYL PYROPHOSPHATE SYNTHASE"/>
    <property type="match status" value="1"/>
</dbReference>
<dbReference type="VEuPathDB" id="VectorBase:GAUT006326"/>
<dbReference type="InterPro" id="IPR008949">
    <property type="entry name" value="Isoprenoid_synthase_dom_sf"/>
</dbReference>
<keyword evidence="8" id="KW-1133">Transmembrane helix</keyword>
<evidence type="ECO:0000256" key="8">
    <source>
        <dbReference type="SAM" id="Phobius"/>
    </source>
</evidence>
<dbReference type="CDD" id="cd00867">
    <property type="entry name" value="Trans_IPPS"/>
    <property type="match status" value="1"/>
</dbReference>
<sequence length="393" mass="43976">MTFITTCGQSLGMLHSNKSVSTFTRDTYSTIAANKTSHYTFHLPTSAAMHLAGLKDAEALRQTKMIAMEIGHFYQVQDYFLDCFGKPKVIGKLGTNIQDNKSSWLAVVCMQRANDEQNAVKLECYGKTGDMVNIKKDEAAIIKWVLGRIRNVFSGSDGSIPVPDVKTAPGIFKRLIHRLATPSVENSRITDPKEEQTTSDKNSSGDTKPKFKRKWLAGNNPLIILLITLLTLPIILETQISRQEFGSKLGSHFEEIGSTAISKRPLTQKNQGIFSMVSTIRANAACEKEIIPLKLKNFASLTINPDSILEHDFSYMSCQRSTSTTLILSCTNLDEISELSHQHFPNHKLIKNISFSKMLDQYAAQLTNWDLCGIKCQQNSISFQFKIQHQNPH</sequence>
<dbReference type="InterPro" id="IPR000092">
    <property type="entry name" value="Polyprenyl_synt"/>
</dbReference>
<dbReference type="GO" id="GO:0005737">
    <property type="term" value="C:cytoplasm"/>
    <property type="evidence" value="ECO:0007669"/>
    <property type="project" value="TreeGrafter"/>
</dbReference>
<dbReference type="Pfam" id="PF00348">
    <property type="entry name" value="polyprenyl_synt"/>
    <property type="match status" value="1"/>
</dbReference>
<comment type="pathway">
    <text evidence="5">Pheromone biosynthesis.</text>
</comment>
<accession>A0A1A9UIU3</accession>
<evidence type="ECO:0000256" key="7">
    <source>
        <dbReference type="SAM" id="MobiDB-lite"/>
    </source>
</evidence>
<feature type="compositionally biased region" description="Basic and acidic residues" evidence="7">
    <location>
        <begin position="188"/>
        <end position="198"/>
    </location>
</feature>
<dbReference type="SUPFAM" id="SSF48576">
    <property type="entry name" value="Terpenoid synthases"/>
    <property type="match status" value="1"/>
</dbReference>
<dbReference type="GO" id="GO:0004337">
    <property type="term" value="F:(2E,6E)-farnesyl diphosphate synthase activity"/>
    <property type="evidence" value="ECO:0007669"/>
    <property type="project" value="TreeGrafter"/>
</dbReference>
<keyword evidence="3" id="KW-0479">Metal-binding</keyword>
<dbReference type="Proteomes" id="UP000078200">
    <property type="component" value="Unassembled WGS sequence"/>
</dbReference>
<name>A0A1A9UIU3_GLOAU</name>
<proteinExistence type="inferred from homology"/>
<evidence type="ECO:0000256" key="6">
    <source>
        <dbReference type="RuleBase" id="RU004466"/>
    </source>
</evidence>
<dbReference type="InterPro" id="IPR039702">
    <property type="entry name" value="FPS1-like"/>
</dbReference>
<organism evidence="9 10">
    <name type="scientific">Glossina austeni</name>
    <name type="common">Savannah tsetse fly</name>
    <dbReference type="NCBI Taxonomy" id="7395"/>
    <lineage>
        <taxon>Eukaryota</taxon>
        <taxon>Metazoa</taxon>
        <taxon>Ecdysozoa</taxon>
        <taxon>Arthropoda</taxon>
        <taxon>Hexapoda</taxon>
        <taxon>Insecta</taxon>
        <taxon>Pterygota</taxon>
        <taxon>Neoptera</taxon>
        <taxon>Endopterygota</taxon>
        <taxon>Diptera</taxon>
        <taxon>Brachycera</taxon>
        <taxon>Muscomorpha</taxon>
        <taxon>Hippoboscoidea</taxon>
        <taxon>Glossinidae</taxon>
        <taxon>Glossina</taxon>
    </lineage>
</organism>
<dbReference type="STRING" id="7395.A0A1A9UIU3"/>
<comment type="cofactor">
    <cofactor evidence="1">
        <name>Mg(2+)</name>
        <dbReference type="ChEBI" id="CHEBI:18420"/>
    </cofactor>
</comment>
<dbReference type="GO" id="GO:0045337">
    <property type="term" value="P:farnesyl diphosphate biosynthetic process"/>
    <property type="evidence" value="ECO:0007669"/>
    <property type="project" value="TreeGrafter"/>
</dbReference>
<evidence type="ECO:0000313" key="9">
    <source>
        <dbReference type="EnsemblMetazoa" id="GAUT006326-PA"/>
    </source>
</evidence>
<comment type="similarity">
    <text evidence="6">Belongs to the FPP/GGPP synthase family.</text>
</comment>
<reference evidence="9" key="1">
    <citation type="submission" date="2020-05" db="UniProtKB">
        <authorList>
            <consortium name="EnsemblMetazoa"/>
        </authorList>
    </citation>
    <scope>IDENTIFICATION</scope>
    <source>
        <strain evidence="9">TTRI</strain>
    </source>
</reference>
<dbReference type="AlphaFoldDB" id="A0A1A9UIU3"/>